<feature type="domain" description="Guanylate cyclase" evidence="9">
    <location>
        <begin position="1293"/>
        <end position="1435"/>
    </location>
</feature>
<comment type="caution">
    <text evidence="10">The sequence shown here is derived from an EMBL/GenBank/DDBJ whole genome shotgun (WGS) entry which is preliminary data.</text>
</comment>
<dbReference type="GO" id="GO:0000166">
    <property type="term" value="F:nucleotide binding"/>
    <property type="evidence" value="ECO:0007669"/>
    <property type="project" value="UniProtKB-KW"/>
</dbReference>
<evidence type="ECO:0000256" key="2">
    <source>
        <dbReference type="ARBA" id="ARBA00022692"/>
    </source>
</evidence>
<evidence type="ECO:0000256" key="6">
    <source>
        <dbReference type="ARBA" id="ARBA00023239"/>
    </source>
</evidence>
<feature type="region of interest" description="Disordered" evidence="8">
    <location>
        <begin position="357"/>
        <end position="390"/>
    </location>
</feature>
<dbReference type="EMBL" id="JAEHOE010000131">
    <property type="protein sequence ID" value="KAG2485340.1"/>
    <property type="molecule type" value="Genomic_DNA"/>
</dbReference>
<keyword evidence="5" id="KW-0472">Membrane</keyword>
<feature type="region of interest" description="Disordered" evidence="8">
    <location>
        <begin position="983"/>
        <end position="1185"/>
    </location>
</feature>
<dbReference type="SMART" id="SM00044">
    <property type="entry name" value="CYCc"/>
    <property type="match status" value="1"/>
</dbReference>
<dbReference type="GO" id="GO:0004383">
    <property type="term" value="F:guanylate cyclase activity"/>
    <property type="evidence" value="ECO:0007669"/>
    <property type="project" value="TreeGrafter"/>
</dbReference>
<dbReference type="GO" id="GO:0005886">
    <property type="term" value="C:plasma membrane"/>
    <property type="evidence" value="ECO:0007669"/>
    <property type="project" value="TreeGrafter"/>
</dbReference>
<dbReference type="PANTHER" id="PTHR11920:SF335">
    <property type="entry name" value="GUANYLATE CYCLASE"/>
    <property type="match status" value="1"/>
</dbReference>
<feature type="region of interest" description="Disordered" evidence="8">
    <location>
        <begin position="296"/>
        <end position="334"/>
    </location>
</feature>
<keyword evidence="3" id="KW-0547">Nucleotide-binding</keyword>
<dbReference type="GO" id="GO:0035556">
    <property type="term" value="P:intracellular signal transduction"/>
    <property type="evidence" value="ECO:0007669"/>
    <property type="project" value="InterPro"/>
</dbReference>
<dbReference type="Pfam" id="PF00211">
    <property type="entry name" value="Guanylate_cyc"/>
    <property type="match status" value="1"/>
</dbReference>
<comment type="subcellular location">
    <subcellularLocation>
        <location evidence="1">Membrane</location>
    </subcellularLocation>
</comment>
<keyword evidence="6 7" id="KW-0456">Lyase</keyword>
<keyword evidence="4" id="KW-1133">Transmembrane helix</keyword>
<dbReference type="PANTHER" id="PTHR11920">
    <property type="entry name" value="GUANYLYL CYCLASE"/>
    <property type="match status" value="1"/>
</dbReference>
<protein>
    <recommendedName>
        <fullName evidence="9">Guanylate cyclase domain-containing protein</fullName>
    </recommendedName>
</protein>
<evidence type="ECO:0000256" key="5">
    <source>
        <dbReference type="ARBA" id="ARBA00023136"/>
    </source>
</evidence>
<dbReference type="InterPro" id="IPR001054">
    <property type="entry name" value="A/G_cyclase"/>
</dbReference>
<feature type="compositionally biased region" description="Low complexity" evidence="8">
    <location>
        <begin position="455"/>
        <end position="467"/>
    </location>
</feature>
<dbReference type="InterPro" id="IPR029787">
    <property type="entry name" value="Nucleotide_cyclase"/>
</dbReference>
<evidence type="ECO:0000313" key="11">
    <source>
        <dbReference type="Proteomes" id="UP000612055"/>
    </source>
</evidence>
<sequence length="1489" mass="148872">MALIVTVQPALGYVPSPGPRFPQPIPAPALSISHKPLRQPSTPASLLFQEQLSPARLGFVCLEGLPVIVTAFAADSGAVLHQNTASVAYFGQRAGEPGTPRGRSTGQQQRGCYAHGGALGAGAAQPSVAPDPGAGSCPEDALRALFALDPSKLDLMMTELLAPEAEAGEGVWEGIVRVPASLNPAGPVSSCLHSERLPLLRAPGSAAQVPAVPPTPDISSLRPAEAAWEARPTPTLLCYGPKAHPQPTGPAAGVQPLADSDSAAGAAAFLPPASPGPLLAPEAVRVFWPSAPGPDRPVSPAALQSPGFGGSQLPSPALRACPVSSDLDATPGPDSGLEAGGIRCVIEDHLMPCPASAVPVRPRKAAVQSPGDSGRGSGPDGPSSGPRVNLRGLIKSLPRGLGRSLRLGLSGPPALAEPGASGDLVVAAAGPGNLSAEGLMEADGSPAAEAHRKTTPGTPQSGVTSPGPSGPTPQARASSARSQVLLASFRAASPTSRREGPGQASPAPHATDHSSGGFAASSSVMSSAGLGGRAVFRQATSPLDLGTPHPEEGQGQGQGQGEVQGEGEGDVPLQGRAVTPATAALVAAAAGPDAASAGAAPVSAGASAGVRSRSTSHAQVSSRGMRSAARRFISADPLATSTFSVMFETLAGPGPGPAGPGLGPGLQPSPTTRSTANGYAAASGGGAGTVTATSARVPRDLVALEAAGASAPGPAIGALGPESSRGGASPSGPTEPDSHTARAGGGAQGLPPWLLRTVSGAAPRLDSPPACAGEPGRLPGPELRPVGSGPRAQGAWAQAGPSGPQAQPIAAADAEASTTSHAPPTLPLAAAEGPARAASRTPTRRALHVHHMYDDARDHGSRDPGLGTGGAVRHAAGSTVLIASAAAARAGRGQEPGPVSQAGAGAGLSVQRSAVSSTTGFGVGAGAGSATAALMRAPSRVMRFAGSLRNAPGRASTRAAASITIGGGRSLFGGGSIFGRISGSLGNRSSKGDRRSSTDVPPQRGDDDEEDAQDGKGAAALTAPSNTAGARMPDAPLQPRVASMPAPAAGGAERRVAFAEASVRQGRTEHALVSSSGGGDTSGGSDAARGGGDDAAAGGQGPHCLRPAASASTASRLTGTRGNGGEAACQAPTKDRTGTPSLLGLSRGPGRDGAGPARDGAPNPVVLGDRASTATRGSPEPGGSSLAWHEVRAAAVTDPDSGARYLVVMQKDVTAKVEAERHIAQVSEAEHRLLEQIFPRHVLAYMTEEGFVLEREEATADQAPAGQSLASLAAWRPYVRDCTRLATWHPQVTVLFADIQGFTPMCKQLPPAVVMKFLNDLFVGFDSQLDVYGVYKVETIGDCYVVAGGLITEDADGMAAVQGGGESDPHQADRVFAFGQAMLRAASRVLMPTTGEPVKIRVGIHSGPVVSGVVGTRMPRFCLFGDTINTASRMESTSQPGCVHVSSDTYSLLTSKHEGWAPTGGIEVKGKGLMETHLWTPPSRAQLLP</sequence>
<dbReference type="GO" id="GO:0001653">
    <property type="term" value="F:peptide receptor activity"/>
    <property type="evidence" value="ECO:0007669"/>
    <property type="project" value="TreeGrafter"/>
</dbReference>
<dbReference type="Gene3D" id="3.30.70.1230">
    <property type="entry name" value="Nucleotide cyclase"/>
    <property type="match status" value="1"/>
</dbReference>
<keyword evidence="11" id="KW-1185">Reference proteome</keyword>
<feature type="region of interest" description="Disordered" evidence="8">
    <location>
        <begin position="92"/>
        <end position="114"/>
    </location>
</feature>
<comment type="similarity">
    <text evidence="7">Belongs to the adenylyl cyclase class-4/guanylyl cyclase family.</text>
</comment>
<dbReference type="GO" id="GO:0007168">
    <property type="term" value="P:receptor guanylyl cyclase signaling pathway"/>
    <property type="evidence" value="ECO:0007669"/>
    <property type="project" value="TreeGrafter"/>
</dbReference>
<dbReference type="InterPro" id="IPR050401">
    <property type="entry name" value="Cyclic_nucleotide_synthase"/>
</dbReference>
<dbReference type="CDD" id="cd07302">
    <property type="entry name" value="CHD"/>
    <property type="match status" value="1"/>
</dbReference>
<feature type="region of interest" description="Disordered" evidence="8">
    <location>
        <begin position="650"/>
        <end position="691"/>
    </location>
</feature>
<feature type="compositionally biased region" description="Low complexity" evidence="8">
    <location>
        <begin position="605"/>
        <end position="616"/>
    </location>
</feature>
<evidence type="ECO:0000313" key="10">
    <source>
        <dbReference type="EMBL" id="KAG2485340.1"/>
    </source>
</evidence>
<name>A0A835XKZ5_9CHLO</name>
<evidence type="ECO:0000259" key="9">
    <source>
        <dbReference type="PROSITE" id="PS50125"/>
    </source>
</evidence>
<feature type="region of interest" description="Disordered" evidence="8">
    <location>
        <begin position="436"/>
        <end position="525"/>
    </location>
</feature>
<evidence type="ECO:0000256" key="3">
    <source>
        <dbReference type="ARBA" id="ARBA00022741"/>
    </source>
</evidence>
<dbReference type="PROSITE" id="PS00452">
    <property type="entry name" value="GUANYLATE_CYCLASE_1"/>
    <property type="match status" value="1"/>
</dbReference>
<feature type="region of interest" description="Disordered" evidence="8">
    <location>
        <begin position="541"/>
        <end position="574"/>
    </location>
</feature>
<gene>
    <name evidence="10" type="ORF">HYH03_015921</name>
</gene>
<dbReference type="InterPro" id="IPR018297">
    <property type="entry name" value="A/G_cyclase_CS"/>
</dbReference>
<accession>A0A835XKZ5</accession>
<evidence type="ECO:0000256" key="8">
    <source>
        <dbReference type="SAM" id="MobiDB-lite"/>
    </source>
</evidence>
<feature type="compositionally biased region" description="Low complexity" evidence="8">
    <location>
        <begin position="804"/>
        <end position="816"/>
    </location>
</feature>
<dbReference type="OrthoDB" id="60033at2759"/>
<feature type="region of interest" description="Disordered" evidence="8">
    <location>
        <begin position="711"/>
        <end position="845"/>
    </location>
</feature>
<evidence type="ECO:0000256" key="7">
    <source>
        <dbReference type="RuleBase" id="RU000405"/>
    </source>
</evidence>
<feature type="region of interest" description="Disordered" evidence="8">
    <location>
        <begin position="605"/>
        <end position="626"/>
    </location>
</feature>
<dbReference type="Proteomes" id="UP000612055">
    <property type="component" value="Unassembled WGS sequence"/>
</dbReference>
<organism evidence="10 11">
    <name type="scientific">Edaphochlamys debaryana</name>
    <dbReference type="NCBI Taxonomy" id="47281"/>
    <lineage>
        <taxon>Eukaryota</taxon>
        <taxon>Viridiplantae</taxon>
        <taxon>Chlorophyta</taxon>
        <taxon>core chlorophytes</taxon>
        <taxon>Chlorophyceae</taxon>
        <taxon>CS clade</taxon>
        <taxon>Chlamydomonadales</taxon>
        <taxon>Chlamydomonadales incertae sedis</taxon>
        <taxon>Edaphochlamys</taxon>
    </lineage>
</organism>
<keyword evidence="2" id="KW-0812">Transmembrane</keyword>
<dbReference type="GO" id="GO:0004016">
    <property type="term" value="F:adenylate cyclase activity"/>
    <property type="evidence" value="ECO:0007669"/>
    <property type="project" value="TreeGrafter"/>
</dbReference>
<feature type="compositionally biased region" description="Low complexity" evidence="8">
    <location>
        <begin position="711"/>
        <end position="721"/>
    </location>
</feature>
<feature type="compositionally biased region" description="Polar residues" evidence="8">
    <location>
        <begin position="1110"/>
        <end position="1120"/>
    </location>
</feature>
<dbReference type="SUPFAM" id="SSF55073">
    <property type="entry name" value="Nucleotide cyclase"/>
    <property type="match status" value="1"/>
</dbReference>
<dbReference type="PROSITE" id="PS50125">
    <property type="entry name" value="GUANYLATE_CYCLASE_2"/>
    <property type="match status" value="1"/>
</dbReference>
<evidence type="ECO:0000256" key="1">
    <source>
        <dbReference type="ARBA" id="ARBA00004370"/>
    </source>
</evidence>
<proteinExistence type="inferred from homology"/>
<feature type="compositionally biased region" description="Gly residues" evidence="8">
    <location>
        <begin position="554"/>
        <end position="566"/>
    </location>
</feature>
<reference evidence="10" key="1">
    <citation type="journal article" date="2020" name="bioRxiv">
        <title>Comparative genomics of Chlamydomonas.</title>
        <authorList>
            <person name="Craig R.J."/>
            <person name="Hasan A.R."/>
            <person name="Ness R.W."/>
            <person name="Keightley P.D."/>
        </authorList>
    </citation>
    <scope>NUCLEOTIDE SEQUENCE</scope>
    <source>
        <strain evidence="10">CCAP 11/70</strain>
    </source>
</reference>
<feature type="compositionally biased region" description="Low complexity" evidence="8">
    <location>
        <begin position="829"/>
        <end position="841"/>
    </location>
</feature>
<evidence type="ECO:0000256" key="4">
    <source>
        <dbReference type="ARBA" id="ARBA00022989"/>
    </source>
</evidence>